<dbReference type="GO" id="GO:0004493">
    <property type="term" value="F:methylmalonyl-CoA epimerase activity"/>
    <property type="evidence" value="ECO:0007669"/>
    <property type="project" value="TreeGrafter"/>
</dbReference>
<keyword evidence="3" id="KW-0560">Oxidoreductase</keyword>
<keyword evidence="1" id="KW-0479">Metal-binding</keyword>
<dbReference type="AlphaFoldDB" id="A0A1I5SQN5"/>
<dbReference type="InterPro" id="IPR037523">
    <property type="entry name" value="VOC_core"/>
</dbReference>
<dbReference type="GO" id="GO:0046872">
    <property type="term" value="F:metal ion binding"/>
    <property type="evidence" value="ECO:0007669"/>
    <property type="project" value="UniProtKB-KW"/>
</dbReference>
<dbReference type="PANTHER" id="PTHR43048:SF5">
    <property type="entry name" value="BLR5325 PROTEIN"/>
    <property type="match status" value="1"/>
</dbReference>
<evidence type="ECO:0000256" key="1">
    <source>
        <dbReference type="ARBA" id="ARBA00022723"/>
    </source>
</evidence>
<sequence>MSVHFRVTKVEHVGIRVSDPEESVRFYQLLGFKEVVHLPDHQACELTNADGITVNLIFNGEAHNPKIYNPLQDAQPKRPGITHIAFVIDSMPQFLEFCASNNIAITEGPIRIGERRVACFIRDPDGVVLEFNALNTQ</sequence>
<proteinExistence type="predicted"/>
<feature type="domain" description="VOC" evidence="2">
    <location>
        <begin position="9"/>
        <end position="134"/>
    </location>
</feature>
<dbReference type="GeneID" id="35870521"/>
<dbReference type="CDD" id="cd06587">
    <property type="entry name" value="VOC"/>
    <property type="match status" value="1"/>
</dbReference>
<dbReference type="InterPro" id="IPR051785">
    <property type="entry name" value="MMCE/EMCE_epimerase"/>
</dbReference>
<reference evidence="3 4" key="1">
    <citation type="submission" date="2016-10" db="EMBL/GenBank/DDBJ databases">
        <authorList>
            <person name="de Groot N.N."/>
        </authorList>
    </citation>
    <scope>NUCLEOTIDE SEQUENCE [LARGE SCALE GENOMIC DNA]</scope>
    <source>
        <strain evidence="3 4">DSM 15893</strain>
    </source>
</reference>
<dbReference type="Pfam" id="PF00903">
    <property type="entry name" value="Glyoxalase"/>
    <property type="match status" value="1"/>
</dbReference>
<dbReference type="GO" id="GO:0051213">
    <property type="term" value="F:dioxygenase activity"/>
    <property type="evidence" value="ECO:0007669"/>
    <property type="project" value="UniProtKB-KW"/>
</dbReference>
<dbReference type="STRING" id="1121869.SAMN03084138_02961"/>
<dbReference type="PANTHER" id="PTHR43048">
    <property type="entry name" value="METHYLMALONYL-COA EPIMERASE"/>
    <property type="match status" value="1"/>
</dbReference>
<dbReference type="InterPro" id="IPR029068">
    <property type="entry name" value="Glyas_Bleomycin-R_OHBP_Dase"/>
</dbReference>
<evidence type="ECO:0000313" key="4">
    <source>
        <dbReference type="Proteomes" id="UP000182692"/>
    </source>
</evidence>
<organism evidence="3 4">
    <name type="scientific">Enterovibrio norvegicus DSM 15893</name>
    <dbReference type="NCBI Taxonomy" id="1121869"/>
    <lineage>
        <taxon>Bacteria</taxon>
        <taxon>Pseudomonadati</taxon>
        <taxon>Pseudomonadota</taxon>
        <taxon>Gammaproteobacteria</taxon>
        <taxon>Vibrionales</taxon>
        <taxon>Vibrionaceae</taxon>
        <taxon>Enterovibrio</taxon>
    </lineage>
</organism>
<dbReference type="RefSeq" id="WP_074927498.1">
    <property type="nucleotide sequence ID" value="NZ_FOWR01000022.1"/>
</dbReference>
<evidence type="ECO:0000313" key="3">
    <source>
        <dbReference type="EMBL" id="SFP72827.1"/>
    </source>
</evidence>
<name>A0A1I5SQN5_9GAMM</name>
<dbReference type="EMBL" id="FOWR01000022">
    <property type="protein sequence ID" value="SFP72827.1"/>
    <property type="molecule type" value="Genomic_DNA"/>
</dbReference>
<dbReference type="GO" id="GO:0046491">
    <property type="term" value="P:L-methylmalonyl-CoA metabolic process"/>
    <property type="evidence" value="ECO:0007669"/>
    <property type="project" value="TreeGrafter"/>
</dbReference>
<dbReference type="PROSITE" id="PS51819">
    <property type="entry name" value="VOC"/>
    <property type="match status" value="1"/>
</dbReference>
<dbReference type="InterPro" id="IPR004360">
    <property type="entry name" value="Glyas_Fos-R_dOase_dom"/>
</dbReference>
<protein>
    <submittedName>
        <fullName evidence="3">Catechol 2,3-dioxygenase</fullName>
    </submittedName>
</protein>
<evidence type="ECO:0000259" key="2">
    <source>
        <dbReference type="PROSITE" id="PS51819"/>
    </source>
</evidence>
<dbReference type="Gene3D" id="3.10.180.10">
    <property type="entry name" value="2,3-Dihydroxybiphenyl 1,2-Dioxygenase, domain 1"/>
    <property type="match status" value="1"/>
</dbReference>
<dbReference type="OrthoDB" id="9812656at2"/>
<dbReference type="Proteomes" id="UP000182692">
    <property type="component" value="Unassembled WGS sequence"/>
</dbReference>
<keyword evidence="3" id="KW-0223">Dioxygenase</keyword>
<gene>
    <name evidence="3" type="ORF">SAMN03084138_02961</name>
</gene>
<dbReference type="SUPFAM" id="SSF54593">
    <property type="entry name" value="Glyoxalase/Bleomycin resistance protein/Dihydroxybiphenyl dioxygenase"/>
    <property type="match status" value="1"/>
</dbReference>
<accession>A0A1I5SQN5</accession>